<evidence type="ECO:0000313" key="2">
    <source>
        <dbReference type="EMBL" id="BAC27998.1"/>
    </source>
</evidence>
<dbReference type="MGI" id="MGI:3026978">
    <property type="gene designation" value="Haglr"/>
</dbReference>
<evidence type="ECO:0000313" key="3">
    <source>
        <dbReference type="MGI" id="MGI:3026978"/>
    </source>
</evidence>
<dbReference type="EMBL" id="AK032721">
    <property type="protein sequence ID" value="BAC27998.1"/>
    <property type="molecule type" value="mRNA"/>
</dbReference>
<reference evidence="2" key="8">
    <citation type="journal article" date="2005" name="Science">
        <title>Antisense Transcription in the Mammalian Transcriptome.</title>
        <authorList>
            <consortium name="RIKEN Genome Exploration Research Group and Genome Science Group (Genome Network Project Core Group) and the FANTOM Consortium"/>
        </authorList>
    </citation>
    <scope>NUCLEOTIDE SEQUENCE</scope>
    <source>
        <strain evidence="2">C57BL/6J</strain>
        <tissue evidence="2">Wolffian duct includes surrounding region</tissue>
    </source>
</reference>
<dbReference type="AGR" id="MGI:3026978"/>
<reference evidence="2" key="2">
    <citation type="journal article" date="2000" name="Genome Res.">
        <title>Normalization and subtraction of cap-trapper-selected cDNAs to prepare full-length cDNA libraries for rapid discovery of new genes.</title>
        <authorList>
            <person name="Carninci P."/>
            <person name="Shibata Y."/>
            <person name="Hayatsu N."/>
            <person name="Sugahara Y."/>
            <person name="Shibata K."/>
            <person name="Itoh M."/>
            <person name="Konno H."/>
            <person name="Okazaki Y."/>
            <person name="Muramatsu M."/>
            <person name="Hayashizaki Y."/>
        </authorList>
    </citation>
    <scope>NUCLEOTIDE SEQUENCE</scope>
    <source>
        <strain evidence="2">C57BL/6J</strain>
        <tissue evidence="2">Wolffian duct includes surrounding region</tissue>
    </source>
</reference>
<reference evidence="2" key="5">
    <citation type="submission" date="2001-07" db="EMBL/GenBank/DDBJ databases">
        <authorList>
            <person name="Adachi J."/>
            <person name="Aizawa K."/>
            <person name="Akimura T."/>
            <person name="Arakawa T."/>
            <person name="Bono H."/>
            <person name="Carninci P."/>
            <person name="Fukuda S."/>
            <person name="Furuno M."/>
            <person name="Hanagaki T."/>
            <person name="Hara A."/>
            <person name="Hashizume W."/>
            <person name="Hayashida K."/>
            <person name="Hayatsu N."/>
            <person name="Hiramoto K."/>
            <person name="Hiraoka T."/>
            <person name="Hirozane T."/>
            <person name="Hori F."/>
            <person name="Imotani K."/>
            <person name="Ishii Y."/>
            <person name="Itoh M."/>
            <person name="Kagawa I."/>
            <person name="Kasukawa T."/>
            <person name="Katoh H."/>
            <person name="Kawai J."/>
            <person name="Kojima Y."/>
            <person name="Kondo S."/>
            <person name="Konno H."/>
            <person name="Kouda M."/>
            <person name="Koya S."/>
            <person name="Kurihara C."/>
            <person name="Matsuyama T."/>
            <person name="Miyazaki A."/>
            <person name="Murata M."/>
            <person name="Nakamura M."/>
            <person name="Nishi K."/>
            <person name="Nomura K."/>
            <person name="Numazaki R."/>
            <person name="Ohno M."/>
            <person name="Ohsato N."/>
            <person name="Okazaki Y."/>
            <person name="Saito R."/>
            <person name="Saitoh H."/>
            <person name="Sakai C."/>
            <person name="Sakai K."/>
            <person name="Sakazume N."/>
            <person name="Sano H."/>
            <person name="Sasaki D."/>
            <person name="Shibata K."/>
            <person name="Shinagawa A."/>
            <person name="Shiraki T."/>
            <person name="Sogabe Y."/>
            <person name="Tagami M."/>
            <person name="Tagawa A."/>
            <person name="Takahashi F."/>
            <person name="Takaku-Akahira S."/>
            <person name="Takeda Y."/>
            <person name="Tanaka T."/>
            <person name="Tomaru A."/>
            <person name="Toya T."/>
            <person name="Yasunishi A."/>
            <person name="Muramatsu M."/>
            <person name="Hayashizaki Y."/>
        </authorList>
    </citation>
    <scope>NUCLEOTIDE SEQUENCE</scope>
    <source>
        <strain evidence="2">C57BL/6J</strain>
        <tissue evidence="2">Wolffian duct includes surrounding region</tissue>
    </source>
</reference>
<feature type="compositionally biased region" description="Basic and acidic residues" evidence="1">
    <location>
        <begin position="1"/>
        <end position="24"/>
    </location>
</feature>
<dbReference type="UCSC" id="uc033hnp.1">
    <property type="organism name" value="mouse"/>
</dbReference>
<reference evidence="2" key="7">
    <citation type="journal article" date="2005" name="Science">
        <title>The Transcriptional Landscape of the Mammalian Genome.</title>
        <authorList>
            <consortium name="The FANTOM Consortium"/>
            <consortium name="Riken Genome Exploration Research Group and Genome Science Group (Genome Network Project Core Group)"/>
        </authorList>
    </citation>
    <scope>NUCLEOTIDE SEQUENCE</scope>
    <source>
        <strain evidence="2">C57BL/6J</strain>
        <tissue evidence="2">Wolffian duct includes surrounding region</tissue>
    </source>
</reference>
<reference evidence="2" key="6">
    <citation type="journal article" date="2002" name="Nature">
        <title>Analysis of the mouse transcriptome based on functional annotation of 60,770 full-length cDNAs.</title>
        <authorList>
            <consortium name="The FANTOM Consortium and the RIKEN Genome Exploration Research Group Phase I and II Team"/>
        </authorList>
    </citation>
    <scope>NUCLEOTIDE SEQUENCE</scope>
    <source>
        <strain evidence="2">C57BL/6J</strain>
        <tissue evidence="2">Wolffian duct includes surrounding region</tissue>
    </source>
</reference>
<evidence type="ECO:0000256" key="1">
    <source>
        <dbReference type="SAM" id="MobiDB-lite"/>
    </source>
</evidence>
<dbReference type="AlphaFoldDB" id="Q8BSK9"/>
<name>Q8BSK9_MOUSE</name>
<gene>
    <name evidence="3" type="primary">Haglr</name>
    <name evidence="3" type="synonym">6720416L17Rik</name>
</gene>
<reference evidence="2" key="3">
    <citation type="journal article" date="2000" name="Genome Res.">
        <title>RIKEN integrated sequence analysis (RISA) system--384-format sequencing pipeline with 384 multicapillary sequencer.</title>
        <authorList>
            <person name="Shibata K."/>
            <person name="Itoh M."/>
            <person name="Aizawa K."/>
            <person name="Nagaoka S."/>
            <person name="Sasaki N."/>
            <person name="Carninci P."/>
            <person name="Konno H."/>
            <person name="Akiyama J."/>
            <person name="Nishi K."/>
            <person name="Kitsunai T."/>
            <person name="Tashiro H."/>
            <person name="Itoh M."/>
            <person name="Sumi N."/>
            <person name="Ishii Y."/>
            <person name="Nakamura S."/>
            <person name="Hazama M."/>
            <person name="Nishine T."/>
            <person name="Harada A."/>
            <person name="Yamamoto R."/>
            <person name="Matsumoto H."/>
            <person name="Sakaguchi S."/>
            <person name="Ikegami T."/>
            <person name="Kashiwagi K."/>
            <person name="Fujiwake S."/>
            <person name="Inoue K."/>
            <person name="Togawa Y."/>
            <person name="Izawa M."/>
            <person name="Ohara E."/>
            <person name="Watahiki M."/>
            <person name="Yoneda Y."/>
            <person name="Ishikawa T."/>
            <person name="Ozawa K."/>
            <person name="Tanaka T."/>
            <person name="Matsuura S."/>
            <person name="Kawai J."/>
            <person name="Okazaki Y."/>
            <person name="Muramatsu M."/>
            <person name="Inoue Y."/>
            <person name="Kira A."/>
            <person name="Hayashizaki Y."/>
        </authorList>
    </citation>
    <scope>NUCLEOTIDE SEQUENCE</scope>
    <source>
        <strain evidence="2">C57BL/6J</strain>
        <tissue evidence="2">Wolffian duct includes surrounding region</tissue>
    </source>
</reference>
<organism evidence="2">
    <name type="scientific">Mus musculus</name>
    <name type="common">Mouse</name>
    <dbReference type="NCBI Taxonomy" id="10090"/>
    <lineage>
        <taxon>Eukaryota</taxon>
        <taxon>Metazoa</taxon>
        <taxon>Chordata</taxon>
        <taxon>Craniata</taxon>
        <taxon>Vertebrata</taxon>
        <taxon>Euteleostomi</taxon>
        <taxon>Mammalia</taxon>
        <taxon>Eutheria</taxon>
        <taxon>Euarchontoglires</taxon>
        <taxon>Glires</taxon>
        <taxon>Rodentia</taxon>
        <taxon>Myomorpha</taxon>
        <taxon>Muroidea</taxon>
        <taxon>Muridae</taxon>
        <taxon>Murinae</taxon>
        <taxon>Mus</taxon>
        <taxon>Mus</taxon>
    </lineage>
</organism>
<proteinExistence type="evidence at transcript level"/>
<accession>Q8BSK9</accession>
<reference evidence="2" key="4">
    <citation type="journal article" date="2001" name="Nature">
        <title>Functional annotation of a full-length mouse cDNA collection.</title>
        <authorList>
            <consortium name="The RIKEN Genome Exploration Research Group Phase II Team and the FANTOM Consortium"/>
        </authorList>
    </citation>
    <scope>NUCLEOTIDE SEQUENCE</scope>
    <source>
        <strain evidence="2">C57BL/6J</strain>
        <tissue evidence="2">Wolffian duct includes surrounding region</tissue>
    </source>
</reference>
<sequence>MEKKKVCPRLDRSHPAPSSKERHLPRPTPSGGAQVLLPSGIYSVWHLFRLASIPLQRIRKEAAGSMDSGFRVDLTALGHPQSGGEASGGRGASWERSVVGERQARLLLPYPCQLPGSRLETRAEA</sequence>
<reference evidence="2" key="1">
    <citation type="journal article" date="1999" name="Methods Enzymol.">
        <title>High-efficiency full-length cDNA cloning.</title>
        <authorList>
            <person name="Carninci P."/>
            <person name="Hayashizaki Y."/>
        </authorList>
    </citation>
    <scope>NUCLEOTIDE SEQUENCE</scope>
    <source>
        <strain evidence="2">C57BL/6J</strain>
        <tissue evidence="2">Wolffian duct includes surrounding region</tissue>
    </source>
</reference>
<protein>
    <submittedName>
        <fullName evidence="2">Uncharacterized protein</fullName>
    </submittedName>
</protein>
<feature type="region of interest" description="Disordered" evidence="1">
    <location>
        <begin position="1"/>
        <end position="32"/>
    </location>
</feature>